<reference evidence="2" key="2">
    <citation type="submission" date="2020-09" db="EMBL/GenBank/DDBJ databases">
        <authorList>
            <person name="Sun Q."/>
            <person name="Zhou Y."/>
        </authorList>
    </citation>
    <scope>NUCLEOTIDE SEQUENCE</scope>
    <source>
        <strain evidence="2">CGMCC 4.7306</strain>
    </source>
</reference>
<comment type="caution">
    <text evidence="2">The sequence shown here is derived from an EMBL/GenBank/DDBJ whole genome shotgun (WGS) entry which is preliminary data.</text>
</comment>
<dbReference type="Proteomes" id="UP000613840">
    <property type="component" value="Unassembled WGS sequence"/>
</dbReference>
<dbReference type="AlphaFoldDB" id="A0A917S4X1"/>
<evidence type="ECO:0000313" key="3">
    <source>
        <dbReference type="Proteomes" id="UP000613840"/>
    </source>
</evidence>
<feature type="region of interest" description="Disordered" evidence="1">
    <location>
        <begin position="23"/>
        <end position="55"/>
    </location>
</feature>
<feature type="compositionally biased region" description="Acidic residues" evidence="1">
    <location>
        <begin position="25"/>
        <end position="55"/>
    </location>
</feature>
<dbReference type="EMBL" id="BMMZ01000003">
    <property type="protein sequence ID" value="GGL58703.1"/>
    <property type="molecule type" value="Genomic_DNA"/>
</dbReference>
<evidence type="ECO:0000313" key="2">
    <source>
        <dbReference type="EMBL" id="GGL58703.1"/>
    </source>
</evidence>
<keyword evidence="3" id="KW-1185">Reference proteome</keyword>
<gene>
    <name evidence="2" type="ORF">GCM10011575_16410</name>
</gene>
<name>A0A917S4X1_9ACTN</name>
<reference evidence="2" key="1">
    <citation type="journal article" date="2014" name="Int. J. Syst. Evol. Microbiol.">
        <title>Complete genome sequence of Corynebacterium casei LMG S-19264T (=DSM 44701T), isolated from a smear-ripened cheese.</title>
        <authorList>
            <consortium name="US DOE Joint Genome Institute (JGI-PGF)"/>
            <person name="Walter F."/>
            <person name="Albersmeier A."/>
            <person name="Kalinowski J."/>
            <person name="Ruckert C."/>
        </authorList>
    </citation>
    <scope>NUCLEOTIDE SEQUENCE</scope>
    <source>
        <strain evidence="2">CGMCC 4.7306</strain>
    </source>
</reference>
<evidence type="ECO:0000256" key="1">
    <source>
        <dbReference type="SAM" id="MobiDB-lite"/>
    </source>
</evidence>
<proteinExistence type="predicted"/>
<accession>A0A917S4X1</accession>
<protein>
    <submittedName>
        <fullName evidence="2">Uncharacterized protein</fullName>
    </submittedName>
</protein>
<organism evidence="2 3">
    <name type="scientific">Microlunatus endophyticus</name>
    <dbReference type="NCBI Taxonomy" id="1716077"/>
    <lineage>
        <taxon>Bacteria</taxon>
        <taxon>Bacillati</taxon>
        <taxon>Actinomycetota</taxon>
        <taxon>Actinomycetes</taxon>
        <taxon>Propionibacteriales</taxon>
        <taxon>Propionibacteriaceae</taxon>
        <taxon>Microlunatus</taxon>
    </lineage>
</organism>
<sequence>MGYQSLSGPEWLPGELDALFAREPEELEPTVPDPEDPWPVDVDDEDLGGWFDSDLDSGLDSDLESGLESGLDSGPVGDEVPGSVPDRFAAAVADLDAAVDRVAALAGDLGLGLAGRDGLVAWMQGLERSRNRLLGPSQVLINLMEAAGCRTDGPLGLFASPQAFLIALLGNLCRRGESPCAGGGVVGPEDESRG</sequence>